<dbReference type="Pfam" id="PF00338">
    <property type="entry name" value="Ribosomal_S10"/>
    <property type="match status" value="1"/>
</dbReference>
<dbReference type="SUPFAM" id="SSF54999">
    <property type="entry name" value="Ribosomal protein S10"/>
    <property type="match status" value="1"/>
</dbReference>
<organism evidence="4">
    <name type="scientific">Thalassiosira rotula</name>
    <dbReference type="NCBI Taxonomy" id="49265"/>
    <lineage>
        <taxon>Eukaryota</taxon>
        <taxon>Sar</taxon>
        <taxon>Stramenopiles</taxon>
        <taxon>Ochrophyta</taxon>
        <taxon>Bacillariophyta</taxon>
        <taxon>Coscinodiscophyceae</taxon>
        <taxon>Thalassiosirophycidae</taxon>
        <taxon>Thalassiosirales</taxon>
        <taxon>Thalassiosiraceae</taxon>
        <taxon>Thalassiosira</taxon>
    </lineage>
</organism>
<dbReference type="EMBL" id="MW013552">
    <property type="protein sequence ID" value="QTX08918.1"/>
    <property type="molecule type" value="Genomic_DNA"/>
</dbReference>
<feature type="domain" description="Small ribosomal subunit protein uS10" evidence="3">
    <location>
        <begin position="7"/>
        <end position="104"/>
    </location>
</feature>
<dbReference type="GeneID" id="70637953"/>
<name>A0A8B0SFH1_9STRA</name>
<proteinExistence type="predicted"/>
<accession>A0A8B0SFH1</accession>
<sequence length="193" mass="23042">MYIILSIYSKNLNSLTNFLKFFYKLKTNKAFKLKFYSIQSQKKSFFSFFSTLQSPHVNKKSQEQFEYHVYSKKLKIHVSQITKFLIVWKTIKTTLFSDVKIKIEFLVDTKRFKITPHTKTDYDKFQLKFIRKKDFFLSNSTAHTSLKLLDIHGEVLLKDLFKSLDSSVGRAKDWKSLCRQFEPVSRHIKPSLW</sequence>
<evidence type="ECO:0000256" key="2">
    <source>
        <dbReference type="ARBA" id="ARBA00023274"/>
    </source>
</evidence>
<dbReference type="InterPro" id="IPR027486">
    <property type="entry name" value="Ribosomal_uS10_dom"/>
</dbReference>
<dbReference type="GO" id="GO:0005840">
    <property type="term" value="C:ribosome"/>
    <property type="evidence" value="ECO:0007669"/>
    <property type="project" value="UniProtKB-KW"/>
</dbReference>
<keyword evidence="4" id="KW-0496">Mitochondrion</keyword>
<gene>
    <name evidence="4" type="primary">rps10</name>
</gene>
<protein>
    <submittedName>
        <fullName evidence="4">Ribosomal protein S10</fullName>
    </submittedName>
</protein>
<dbReference type="GO" id="GO:1990904">
    <property type="term" value="C:ribonucleoprotein complex"/>
    <property type="evidence" value="ECO:0007669"/>
    <property type="project" value="UniProtKB-KW"/>
</dbReference>
<geneLocation type="mitochondrion" evidence="4"/>
<dbReference type="AlphaFoldDB" id="A0A8B0SFH1"/>
<evidence type="ECO:0000313" key="4">
    <source>
        <dbReference type="EMBL" id="QTX08918.1"/>
    </source>
</evidence>
<dbReference type="RefSeq" id="YP_010252075.1">
    <property type="nucleotide sequence ID" value="NC_060383.1"/>
</dbReference>
<evidence type="ECO:0000256" key="1">
    <source>
        <dbReference type="ARBA" id="ARBA00022980"/>
    </source>
</evidence>
<evidence type="ECO:0000259" key="3">
    <source>
        <dbReference type="Pfam" id="PF00338"/>
    </source>
</evidence>
<reference evidence="4" key="1">
    <citation type="submission" date="2020-09" db="EMBL/GenBank/DDBJ databases">
        <authorList>
            <person name="Liu K."/>
            <person name="Chen N."/>
        </authorList>
    </citation>
    <scope>NUCLEOTIDE SEQUENCE</scope>
    <source>
        <strain evidence="4">CNS00050</strain>
    </source>
</reference>
<keyword evidence="2" id="KW-0687">Ribonucleoprotein</keyword>
<dbReference type="InterPro" id="IPR036838">
    <property type="entry name" value="Ribosomal_uS10_dom_sf"/>
</dbReference>
<dbReference type="Gene3D" id="3.30.70.600">
    <property type="entry name" value="Ribosomal protein S10 domain"/>
    <property type="match status" value="1"/>
</dbReference>
<keyword evidence="1 4" id="KW-0689">Ribosomal protein</keyword>